<keyword evidence="2" id="KW-1185">Reference proteome</keyword>
<proteinExistence type="predicted"/>
<dbReference type="AlphaFoldDB" id="A0A5C6RSY1"/>
<evidence type="ECO:0000313" key="2">
    <source>
        <dbReference type="Proteomes" id="UP000321721"/>
    </source>
</evidence>
<reference evidence="1 2" key="1">
    <citation type="submission" date="2019-08" db="EMBL/GenBank/DDBJ databases">
        <title>Genome of Vicingus serpentipes NCIMB 15042.</title>
        <authorList>
            <person name="Bowman J.P."/>
        </authorList>
    </citation>
    <scope>NUCLEOTIDE SEQUENCE [LARGE SCALE GENOMIC DNA]</scope>
    <source>
        <strain evidence="1 2">NCIMB 15042</strain>
    </source>
</reference>
<protein>
    <submittedName>
        <fullName evidence="1">Uncharacterized protein</fullName>
    </submittedName>
</protein>
<dbReference type="EMBL" id="VOOS01000003">
    <property type="protein sequence ID" value="TXB65378.1"/>
    <property type="molecule type" value="Genomic_DNA"/>
</dbReference>
<organism evidence="1 2">
    <name type="scientific">Vicingus serpentipes</name>
    <dbReference type="NCBI Taxonomy" id="1926625"/>
    <lineage>
        <taxon>Bacteria</taxon>
        <taxon>Pseudomonadati</taxon>
        <taxon>Bacteroidota</taxon>
        <taxon>Flavobacteriia</taxon>
        <taxon>Flavobacteriales</taxon>
        <taxon>Vicingaceae</taxon>
        <taxon>Vicingus</taxon>
    </lineage>
</organism>
<gene>
    <name evidence="1" type="ORF">FRY74_08115</name>
</gene>
<name>A0A5C6RSY1_9FLAO</name>
<dbReference type="Proteomes" id="UP000321721">
    <property type="component" value="Unassembled WGS sequence"/>
</dbReference>
<dbReference type="RefSeq" id="WP_147100358.1">
    <property type="nucleotide sequence ID" value="NZ_VOOS01000003.1"/>
</dbReference>
<sequence length="150" mass="17906">MDNYNLHPASIFKLPKDNQDHVIREYYDTLKTFADEDFQWKVWIENSIPDVKTSLLEMREELLDDCFTYFIYHDSIALGFGKELIDRLRQLRYLLGSLPYNVTIKEKDILKTSDWQKIISEAKYVVELWENDKSGMYYSNSSKSTGYGYW</sequence>
<accession>A0A5C6RSY1</accession>
<comment type="caution">
    <text evidence="1">The sequence shown here is derived from an EMBL/GenBank/DDBJ whole genome shotgun (WGS) entry which is preliminary data.</text>
</comment>
<evidence type="ECO:0000313" key="1">
    <source>
        <dbReference type="EMBL" id="TXB65378.1"/>
    </source>
</evidence>